<evidence type="ECO:0000313" key="1">
    <source>
        <dbReference type="EMBL" id="KMY29826.1"/>
    </source>
</evidence>
<sequence>MRLPQIQIHTTDAKIDLNISKPQQYIKQPKATQHIEQPAAILEIHTTRGVLKIDSSQARRDIGMIGPLESSANYAEKGKQEALKGMARRASEGRQMMDNAGKGQGRATIQNIAKQNHGPHRTPFNIKFVPSIGSVKIDYTPGTTDVNIQRREPKIDAKVNKPTHEYTPGKVTGTMIQRPDVDTNVII</sequence>
<dbReference type="EMBL" id="LFXJ01000010">
    <property type="protein sequence ID" value="KMY29826.1"/>
    <property type="molecule type" value="Genomic_DNA"/>
</dbReference>
<comment type="caution">
    <text evidence="1">The sequence shown here is derived from an EMBL/GenBank/DDBJ whole genome shotgun (WGS) entry which is preliminary data.</text>
</comment>
<proteinExistence type="predicted"/>
<dbReference type="PATRIC" id="fig|582475.4.peg.2834"/>
<organism evidence="1 2">
    <name type="scientific">Lysinibacillus xylanilyticus</name>
    <dbReference type="NCBI Taxonomy" id="582475"/>
    <lineage>
        <taxon>Bacteria</taxon>
        <taxon>Bacillati</taxon>
        <taxon>Bacillota</taxon>
        <taxon>Bacilli</taxon>
        <taxon>Bacillales</taxon>
        <taxon>Bacillaceae</taxon>
        <taxon>Lysinibacillus</taxon>
    </lineage>
</organism>
<protein>
    <recommendedName>
        <fullName evidence="3">YviE</fullName>
    </recommendedName>
</protein>
<dbReference type="AlphaFoldDB" id="A0A0K9F6T7"/>
<dbReference type="OrthoDB" id="2112831at2"/>
<evidence type="ECO:0008006" key="3">
    <source>
        <dbReference type="Google" id="ProtNLM"/>
    </source>
</evidence>
<dbReference type="Proteomes" id="UP000037326">
    <property type="component" value="Unassembled WGS sequence"/>
</dbReference>
<name>A0A0K9F6T7_9BACI</name>
<dbReference type="InterPro" id="IPR045527">
    <property type="entry name" value="DUF6470"/>
</dbReference>
<gene>
    <name evidence="1" type="ORF">ACZ11_18845</name>
</gene>
<dbReference type="GeneID" id="96600273"/>
<accession>A0A0K9F6T7</accession>
<dbReference type="RefSeq" id="WP_049668726.1">
    <property type="nucleotide sequence ID" value="NZ_JBIVOC010000019.1"/>
</dbReference>
<dbReference type="Pfam" id="PF20074">
    <property type="entry name" value="DUF6470"/>
    <property type="match status" value="1"/>
</dbReference>
<evidence type="ECO:0000313" key="2">
    <source>
        <dbReference type="Proteomes" id="UP000037326"/>
    </source>
</evidence>
<reference evidence="2" key="1">
    <citation type="submission" date="2015-07" db="EMBL/GenBank/DDBJ databases">
        <authorList>
            <consortium name="Consortium for Microbial Forensics and Genomics (microFORGE)"/>
            <person name="Knight B.M."/>
            <person name="Roberts D.P."/>
            <person name="Lin D."/>
            <person name="Hari K."/>
            <person name="Fletcher J."/>
            <person name="Melcher U."/>
            <person name="Blagden T."/>
            <person name="Winegar R.A."/>
        </authorList>
    </citation>
    <scope>NUCLEOTIDE SEQUENCE [LARGE SCALE GENOMIC DNA]</scope>
    <source>
        <strain evidence="2">DSM 23493</strain>
    </source>
</reference>